<evidence type="ECO:0000256" key="3">
    <source>
        <dbReference type="ARBA" id="ARBA00022475"/>
    </source>
</evidence>
<gene>
    <name evidence="8" type="ORF">F0Q45_05440</name>
</gene>
<comment type="subcellular location">
    <subcellularLocation>
        <location evidence="1">Cell membrane</location>
    </subcellularLocation>
</comment>
<proteinExistence type="inferred from homology"/>
<evidence type="ECO:0000256" key="1">
    <source>
        <dbReference type="ARBA" id="ARBA00004236"/>
    </source>
</evidence>
<dbReference type="OrthoDB" id="3398257at2"/>
<evidence type="ECO:0000256" key="2">
    <source>
        <dbReference type="ARBA" id="ARBA00007531"/>
    </source>
</evidence>
<name>A0A5B1BS99_MYCSI</name>
<keyword evidence="5 7" id="KW-1133">Transmembrane helix</keyword>
<dbReference type="InterPro" id="IPR008693">
    <property type="entry name" value="MmpS"/>
</dbReference>
<keyword evidence="6 7" id="KW-0472">Membrane</keyword>
<organism evidence="8 9">
    <name type="scientific">Mycobacterium simiae</name>
    <name type="common">Mycobacterium habana</name>
    <dbReference type="NCBI Taxonomy" id="1784"/>
    <lineage>
        <taxon>Bacteria</taxon>
        <taxon>Bacillati</taxon>
        <taxon>Actinomycetota</taxon>
        <taxon>Actinomycetes</taxon>
        <taxon>Mycobacteriales</taxon>
        <taxon>Mycobacteriaceae</taxon>
        <taxon>Mycobacterium</taxon>
        <taxon>Mycobacterium simiae complex</taxon>
    </lineage>
</organism>
<comment type="caution">
    <text evidence="8">The sequence shown here is derived from an EMBL/GenBank/DDBJ whole genome shotgun (WGS) entry which is preliminary data.</text>
</comment>
<feature type="transmembrane region" description="Helical" evidence="7">
    <location>
        <begin position="12"/>
        <end position="31"/>
    </location>
</feature>
<evidence type="ECO:0000256" key="4">
    <source>
        <dbReference type="ARBA" id="ARBA00022692"/>
    </source>
</evidence>
<evidence type="ECO:0000256" key="6">
    <source>
        <dbReference type="ARBA" id="ARBA00023136"/>
    </source>
</evidence>
<keyword evidence="4 7" id="KW-0812">Transmembrane</keyword>
<keyword evidence="3" id="KW-1003">Cell membrane</keyword>
<evidence type="ECO:0000313" key="8">
    <source>
        <dbReference type="EMBL" id="KAA1251256.1"/>
    </source>
</evidence>
<dbReference type="AlphaFoldDB" id="A0A5B1BS99"/>
<dbReference type="InterPro" id="IPR038468">
    <property type="entry name" value="MmpS_C"/>
</dbReference>
<dbReference type="Gene3D" id="2.60.40.2880">
    <property type="entry name" value="MmpS1-5, C-terminal soluble domain"/>
    <property type="match status" value="1"/>
</dbReference>
<accession>A0A5B1BS99</accession>
<dbReference type="Pfam" id="PF05423">
    <property type="entry name" value="Mycobact_memb"/>
    <property type="match status" value="1"/>
</dbReference>
<reference evidence="8 9" key="1">
    <citation type="submission" date="2019-09" db="EMBL/GenBank/DDBJ databases">
        <title>Report of infection by Mycobacterium simiae a patient suffering from pulmonary tuberculosis.</title>
        <authorList>
            <person name="Mohanty P.S."/>
            <person name="Bansal A.K."/>
            <person name="Singh H."/>
            <person name="Sharma S."/>
            <person name="Patil S.A."/>
            <person name="Upadhaya P."/>
            <person name="Singh P.K."/>
            <person name="Kumar D."/>
            <person name="Kumar S."/>
            <person name="Singh R.K."/>
            <person name="Chaudhary B."/>
        </authorList>
    </citation>
    <scope>NUCLEOTIDE SEQUENCE [LARGE SCALE GENOMIC DNA]</scope>
    <source>
        <strain evidence="8 9">JAL-560-SIM</strain>
    </source>
</reference>
<dbReference type="EMBL" id="VTZN01000019">
    <property type="protein sequence ID" value="KAA1251256.1"/>
    <property type="molecule type" value="Genomic_DNA"/>
</dbReference>
<evidence type="ECO:0000256" key="7">
    <source>
        <dbReference type="SAM" id="Phobius"/>
    </source>
</evidence>
<evidence type="ECO:0000313" key="9">
    <source>
        <dbReference type="Proteomes" id="UP000324701"/>
    </source>
</evidence>
<sequence>MIPVTRIVKRMWLLLAVVAVAVVAGLGIYRLHRIFGVHEHPVVKVKADDDVPQFNPKRVTYEVFGPAPTAKIALLDPEARVQRIDSTPLPWSQTVTTTLPAVSVNVMAQSSGDTIGCRILVNDAVKDEKIAAGPRALAFCQVTSG</sequence>
<protein>
    <submittedName>
        <fullName evidence="8">Uncharacterized protein</fullName>
    </submittedName>
</protein>
<dbReference type="GO" id="GO:0005886">
    <property type="term" value="C:plasma membrane"/>
    <property type="evidence" value="ECO:0007669"/>
    <property type="project" value="UniProtKB-SubCell"/>
</dbReference>
<evidence type="ECO:0000256" key="5">
    <source>
        <dbReference type="ARBA" id="ARBA00022989"/>
    </source>
</evidence>
<dbReference type="Proteomes" id="UP000324701">
    <property type="component" value="Unassembled WGS sequence"/>
</dbReference>
<comment type="similarity">
    <text evidence="2">Belongs to the MmpS family.</text>
</comment>
<keyword evidence="9" id="KW-1185">Reference proteome</keyword>